<protein>
    <recommendedName>
        <fullName evidence="2">Thiamine-monophosphate kinase</fullName>
        <shortName evidence="2">TMP kinase</shortName>
        <shortName evidence="2">Thiamine-phosphate kinase</shortName>
        <ecNumber evidence="2">2.7.4.16</ecNumber>
    </recommendedName>
</protein>
<feature type="binding site" evidence="2">
    <location>
        <position position="135"/>
    </location>
    <ligand>
        <name>Mg(2+)</name>
        <dbReference type="ChEBI" id="CHEBI:18420"/>
        <label>1</label>
    </ligand>
</feature>
<comment type="similarity">
    <text evidence="2">Belongs to the thiamine-monophosphate kinase family.</text>
</comment>
<keyword evidence="2 5" id="KW-0418">Kinase</keyword>
<evidence type="ECO:0000256" key="2">
    <source>
        <dbReference type="HAMAP-Rule" id="MF_02128"/>
    </source>
</evidence>
<comment type="pathway">
    <text evidence="2">Cofactor biosynthesis; thiamine diphosphate biosynthesis; thiamine diphosphate from thiamine phosphate: step 1/1.</text>
</comment>
<evidence type="ECO:0000256" key="1">
    <source>
        <dbReference type="ARBA" id="ARBA00022977"/>
    </source>
</evidence>
<organism evidence="5 6">
    <name type="scientific">Fodinibius roseus</name>
    <dbReference type="NCBI Taxonomy" id="1194090"/>
    <lineage>
        <taxon>Bacteria</taxon>
        <taxon>Pseudomonadati</taxon>
        <taxon>Balneolota</taxon>
        <taxon>Balneolia</taxon>
        <taxon>Balneolales</taxon>
        <taxon>Balneolaceae</taxon>
        <taxon>Fodinibius</taxon>
    </lineage>
</organism>
<dbReference type="EC" id="2.7.4.16" evidence="2"/>
<keyword evidence="2" id="KW-0067">ATP-binding</keyword>
<dbReference type="PANTHER" id="PTHR30270:SF0">
    <property type="entry name" value="THIAMINE-MONOPHOSPHATE KINASE"/>
    <property type="match status" value="1"/>
</dbReference>
<feature type="binding site" evidence="2">
    <location>
        <position position="286"/>
    </location>
    <ligand>
        <name>substrate</name>
    </ligand>
</feature>
<feature type="binding site" evidence="2">
    <location>
        <position position="231"/>
    </location>
    <ligand>
        <name>Mg(2+)</name>
        <dbReference type="ChEBI" id="CHEBI:18420"/>
        <label>3</label>
    </ligand>
</feature>
<dbReference type="UniPathway" id="UPA00060">
    <property type="reaction ID" value="UER00142"/>
</dbReference>
<feature type="binding site" evidence="2">
    <location>
        <position position="41"/>
    </location>
    <ligand>
        <name>Mg(2+)</name>
        <dbReference type="ChEBI" id="CHEBI:18420"/>
        <label>3</label>
    </ligand>
</feature>
<dbReference type="EMBL" id="FQUS01000023">
    <property type="protein sequence ID" value="SHG28462.1"/>
    <property type="molecule type" value="Genomic_DNA"/>
</dbReference>
<feature type="binding site" evidence="2">
    <location>
        <position position="233"/>
    </location>
    <ligand>
        <name>ATP</name>
        <dbReference type="ChEBI" id="CHEBI:30616"/>
    </ligand>
</feature>
<feature type="domain" description="PurM-like N-terminal" evidence="3">
    <location>
        <begin position="39"/>
        <end position="152"/>
    </location>
</feature>
<feature type="binding site" evidence="2">
    <location>
        <position position="65"/>
    </location>
    <ligand>
        <name>substrate</name>
    </ligand>
</feature>
<dbReference type="InterPro" id="IPR010918">
    <property type="entry name" value="PurM-like_C_dom"/>
</dbReference>
<dbReference type="InterPro" id="IPR006283">
    <property type="entry name" value="ThiL-like"/>
</dbReference>
<keyword evidence="2" id="KW-0479">Metal-binding</keyword>
<comment type="caution">
    <text evidence="2">Lacks conserved residue(s) required for the propagation of feature annotation.</text>
</comment>
<dbReference type="InterPro" id="IPR016188">
    <property type="entry name" value="PurM-like_N"/>
</dbReference>
<gene>
    <name evidence="2" type="primary">thiL</name>
    <name evidence="5" type="ORF">SAMN05443144_12369</name>
</gene>
<comment type="function">
    <text evidence="2">Catalyzes the ATP-dependent phosphorylation of thiamine-monophosphate (TMP) to form thiamine-pyrophosphate (TPP), the active form of vitamin B1.</text>
</comment>
<keyword evidence="6" id="KW-1185">Reference proteome</keyword>
<dbReference type="SUPFAM" id="SSF55326">
    <property type="entry name" value="PurM N-terminal domain-like"/>
    <property type="match status" value="1"/>
</dbReference>
<feature type="binding site" evidence="2">
    <location>
        <position position="58"/>
    </location>
    <ligand>
        <name>Mg(2+)</name>
        <dbReference type="ChEBI" id="CHEBI:18420"/>
        <label>2</label>
    </ligand>
</feature>
<feature type="binding site" evidence="2">
    <location>
        <begin position="134"/>
        <end position="135"/>
    </location>
    <ligand>
        <name>ATP</name>
        <dbReference type="ChEBI" id="CHEBI:30616"/>
    </ligand>
</feature>
<accession>A0A1M5IJI3</accession>
<dbReference type="GO" id="GO:0009030">
    <property type="term" value="F:thiamine-phosphate kinase activity"/>
    <property type="evidence" value="ECO:0007669"/>
    <property type="project" value="UniProtKB-UniRule"/>
</dbReference>
<dbReference type="NCBIfam" id="TIGR01379">
    <property type="entry name" value="thiL"/>
    <property type="match status" value="1"/>
</dbReference>
<dbReference type="Pfam" id="PF00586">
    <property type="entry name" value="AIRS"/>
    <property type="match status" value="1"/>
</dbReference>
<dbReference type="Pfam" id="PF02769">
    <property type="entry name" value="AIRS_C"/>
    <property type="match status" value="1"/>
</dbReference>
<feature type="binding site" evidence="2">
    <location>
        <position position="87"/>
    </location>
    <ligand>
        <name>Mg(2+)</name>
        <dbReference type="ChEBI" id="CHEBI:18420"/>
        <label>2</label>
    </ligand>
</feature>
<comment type="miscellaneous">
    <text evidence="2">Reaction mechanism of ThiL seems to utilize a direct, inline transfer of the gamma-phosphate of ATP to TMP rather than a phosphorylated enzyme intermediate.</text>
</comment>
<dbReference type="GO" id="GO:0000287">
    <property type="term" value="F:magnesium ion binding"/>
    <property type="evidence" value="ECO:0007669"/>
    <property type="project" value="UniProtKB-UniRule"/>
</dbReference>
<dbReference type="PIRSF" id="PIRSF005303">
    <property type="entry name" value="Thiam_monoph_kin"/>
    <property type="match status" value="1"/>
</dbReference>
<dbReference type="GO" id="GO:0009228">
    <property type="term" value="P:thiamine biosynthetic process"/>
    <property type="evidence" value="ECO:0007669"/>
    <property type="project" value="UniProtKB-KW"/>
</dbReference>
<name>A0A1M5IJI3_9BACT</name>
<evidence type="ECO:0000259" key="3">
    <source>
        <dbReference type="Pfam" id="PF00586"/>
    </source>
</evidence>
<feature type="domain" description="PurM-like C-terminal" evidence="4">
    <location>
        <begin position="166"/>
        <end position="323"/>
    </location>
</feature>
<dbReference type="SUPFAM" id="SSF56042">
    <property type="entry name" value="PurM C-terminal domain-like"/>
    <property type="match status" value="1"/>
</dbReference>
<evidence type="ECO:0000259" key="4">
    <source>
        <dbReference type="Pfam" id="PF02769"/>
    </source>
</evidence>
<keyword evidence="1 2" id="KW-0784">Thiamine biosynthesis</keyword>
<feature type="binding site" evidence="2">
    <location>
        <position position="57"/>
    </location>
    <ligand>
        <name>Mg(2+)</name>
        <dbReference type="ChEBI" id="CHEBI:18420"/>
        <label>1</label>
    </ligand>
</feature>
<keyword evidence="2" id="KW-0808">Transferase</keyword>
<proteinExistence type="inferred from homology"/>
<sequence length="348" mass="38086">MTDSSSQPLQTVSDLGEEQIIRRFAGSGSDLPAGITGIGDDCAVTEGVGGQKQLIGTDLLIEDIHFRSEWTSYRDLGHKALAVNLSDIAAMGGRPESFFLSLALPGSMPVTRLDGFRKGLMELARKYEVPLLGGDTTRSPDAFMISVMITGRADPEHLKLRNGARNGDILCVTGPLGDSAAGLSILEDPEKYSRLSEDHRNQLLQQHFRPEPAVREGRWLGKQSAVHAMIDLSDGLLNDARHLAGESRCRITIAMEQLPLSADFEAFGKIERTPEQLRELAAAGGEDYHLLLTVSQAQYSTVARQFEQRFGRALHAVGTVEPGPPEVRTLRNGSPVEIQQHFQHFNRP</sequence>
<dbReference type="OrthoDB" id="9802811at2"/>
<dbReference type="HAMAP" id="MF_02128">
    <property type="entry name" value="TMP_kinase"/>
    <property type="match status" value="1"/>
</dbReference>
<dbReference type="Gene3D" id="3.90.650.10">
    <property type="entry name" value="PurM-like C-terminal domain"/>
    <property type="match status" value="1"/>
</dbReference>
<feature type="binding site" evidence="2">
    <location>
        <position position="161"/>
    </location>
    <ligand>
        <name>ATP</name>
        <dbReference type="ChEBI" id="CHEBI:30616"/>
    </ligand>
</feature>
<feature type="binding site" evidence="2">
    <location>
        <position position="234"/>
    </location>
    <ligand>
        <name>Mg(2+)</name>
        <dbReference type="ChEBI" id="CHEBI:18420"/>
        <label>5</label>
    </ligand>
</feature>
<evidence type="ECO:0000313" key="5">
    <source>
        <dbReference type="EMBL" id="SHG28462.1"/>
    </source>
</evidence>
<feature type="binding site" evidence="2">
    <location>
        <position position="342"/>
    </location>
    <ligand>
        <name>substrate</name>
    </ligand>
</feature>
<dbReference type="STRING" id="1194090.SAMN05443144_12369"/>
<feature type="binding site" evidence="2">
    <location>
        <position position="41"/>
    </location>
    <ligand>
        <name>Mg(2+)</name>
        <dbReference type="ChEBI" id="CHEBI:18420"/>
        <label>4</label>
    </ligand>
</feature>
<keyword evidence="2" id="KW-0547">Nucleotide-binding</keyword>
<dbReference type="Proteomes" id="UP000184041">
    <property type="component" value="Unassembled WGS sequence"/>
</dbReference>
<evidence type="ECO:0000313" key="6">
    <source>
        <dbReference type="Proteomes" id="UP000184041"/>
    </source>
</evidence>
<comment type="catalytic activity">
    <reaction evidence="2">
        <text>thiamine phosphate + ATP = thiamine diphosphate + ADP</text>
        <dbReference type="Rhea" id="RHEA:15913"/>
        <dbReference type="ChEBI" id="CHEBI:30616"/>
        <dbReference type="ChEBI" id="CHEBI:37575"/>
        <dbReference type="ChEBI" id="CHEBI:58937"/>
        <dbReference type="ChEBI" id="CHEBI:456216"/>
        <dbReference type="EC" id="2.7.4.16"/>
    </reaction>
</comment>
<dbReference type="GO" id="GO:0005524">
    <property type="term" value="F:ATP binding"/>
    <property type="evidence" value="ECO:0007669"/>
    <property type="project" value="UniProtKB-UniRule"/>
</dbReference>
<feature type="binding site" evidence="2">
    <location>
        <position position="58"/>
    </location>
    <ligand>
        <name>Mg(2+)</name>
        <dbReference type="ChEBI" id="CHEBI:18420"/>
        <label>1</label>
    </ligand>
</feature>
<dbReference type="RefSeq" id="WP_084088402.1">
    <property type="nucleotide sequence ID" value="NZ_FQUS01000023.1"/>
</dbReference>
<reference evidence="5 6" key="1">
    <citation type="submission" date="2016-11" db="EMBL/GenBank/DDBJ databases">
        <authorList>
            <person name="Jaros S."/>
            <person name="Januszkiewicz K."/>
            <person name="Wedrychowicz H."/>
        </authorList>
    </citation>
    <scope>NUCLEOTIDE SEQUENCE [LARGE SCALE GENOMIC DNA]</scope>
    <source>
        <strain evidence="5 6">DSM 21986</strain>
    </source>
</reference>
<feature type="binding site" evidence="2">
    <location>
        <position position="87"/>
    </location>
    <ligand>
        <name>Mg(2+)</name>
        <dbReference type="ChEBI" id="CHEBI:18420"/>
        <label>3</label>
    </ligand>
</feature>
<dbReference type="PANTHER" id="PTHR30270">
    <property type="entry name" value="THIAMINE-MONOPHOSPHATE KINASE"/>
    <property type="match status" value="1"/>
</dbReference>
<feature type="binding site" evidence="2">
    <location>
        <position position="87"/>
    </location>
    <ligand>
        <name>Mg(2+)</name>
        <dbReference type="ChEBI" id="CHEBI:18420"/>
        <label>4</label>
    </ligand>
</feature>
<dbReference type="AlphaFoldDB" id="A0A1M5IJI3"/>
<dbReference type="InterPro" id="IPR036921">
    <property type="entry name" value="PurM-like_N_sf"/>
</dbReference>
<dbReference type="Gene3D" id="3.30.1330.10">
    <property type="entry name" value="PurM-like, N-terminal domain"/>
    <property type="match status" value="1"/>
</dbReference>
<dbReference type="InterPro" id="IPR036676">
    <property type="entry name" value="PurM-like_C_sf"/>
</dbReference>
<dbReference type="CDD" id="cd02194">
    <property type="entry name" value="ThiL"/>
    <property type="match status" value="1"/>
</dbReference>
<dbReference type="GO" id="GO:0009229">
    <property type="term" value="P:thiamine diphosphate biosynthetic process"/>
    <property type="evidence" value="ECO:0007669"/>
    <property type="project" value="UniProtKB-UniRule"/>
</dbReference>
<keyword evidence="2" id="KW-0460">Magnesium</keyword>